<dbReference type="GO" id="GO:0043714">
    <property type="term" value="F:(R)-citramalate synthase activity"/>
    <property type="evidence" value="ECO:0007669"/>
    <property type="project" value="UniProtKB-UniRule"/>
</dbReference>
<dbReference type="PROSITE" id="PS00815">
    <property type="entry name" value="AIPM_HOMOCIT_SYNTH_1"/>
    <property type="match status" value="1"/>
</dbReference>
<comment type="catalytic activity">
    <reaction evidence="7">
        <text>pyruvate + acetyl-CoA + H2O = (3R)-citramalate + CoA + H(+)</text>
        <dbReference type="Rhea" id="RHEA:19045"/>
        <dbReference type="ChEBI" id="CHEBI:15361"/>
        <dbReference type="ChEBI" id="CHEBI:15377"/>
        <dbReference type="ChEBI" id="CHEBI:15378"/>
        <dbReference type="ChEBI" id="CHEBI:30934"/>
        <dbReference type="ChEBI" id="CHEBI:57287"/>
        <dbReference type="ChEBI" id="CHEBI:57288"/>
        <dbReference type="EC" id="2.3.3.21"/>
    </reaction>
</comment>
<evidence type="ECO:0000256" key="4">
    <source>
        <dbReference type="ARBA" id="ARBA00022624"/>
    </source>
</evidence>
<dbReference type="NCBIfam" id="TIGR00977">
    <property type="entry name" value="citramal_synth"/>
    <property type="match status" value="1"/>
</dbReference>
<evidence type="ECO:0000313" key="12">
    <source>
        <dbReference type="Proteomes" id="UP000269352"/>
    </source>
</evidence>
<reference evidence="11 12" key="1">
    <citation type="journal article" date="2019" name="ISME J.">
        <title>Genome analyses of uncultured TG2/ZB3 bacteria in 'Margulisbacteria' specifically attached to ectosymbiotic spirochetes of protists in the termite gut.</title>
        <authorList>
            <person name="Utami Y.D."/>
            <person name="Kuwahara H."/>
            <person name="Igai K."/>
            <person name="Murakami T."/>
            <person name="Sugaya K."/>
            <person name="Morikawa T."/>
            <person name="Nagura Y."/>
            <person name="Yuki M."/>
            <person name="Deevong P."/>
            <person name="Inoue T."/>
            <person name="Kihara K."/>
            <person name="Lo N."/>
            <person name="Yamada A."/>
            <person name="Ohkuma M."/>
            <person name="Hongoh Y."/>
        </authorList>
    </citation>
    <scope>NUCLEOTIDE SEQUENCE [LARGE SCALE GENOMIC DNA]</scope>
    <source>
        <strain evidence="11">NkOx7-01</strain>
    </source>
</reference>
<dbReference type="CDD" id="cd07941">
    <property type="entry name" value="DRE_TIM_LeuA3"/>
    <property type="match status" value="1"/>
</dbReference>
<dbReference type="InterPro" id="IPR000891">
    <property type="entry name" value="PYR_CT"/>
</dbReference>
<dbReference type="InterPro" id="IPR005675">
    <property type="entry name" value="Citramal_synthase"/>
</dbReference>
<dbReference type="InterPro" id="IPR054691">
    <property type="entry name" value="LeuA/HCS_post-cat"/>
</dbReference>
<dbReference type="Gene3D" id="3.30.160.270">
    <property type="match status" value="1"/>
</dbReference>
<keyword evidence="12" id="KW-1185">Reference proteome</keyword>
<evidence type="ECO:0000256" key="6">
    <source>
        <dbReference type="ARBA" id="ARBA00023304"/>
    </source>
</evidence>
<evidence type="ECO:0000256" key="9">
    <source>
        <dbReference type="RuleBase" id="RU003523"/>
    </source>
</evidence>
<dbReference type="InterPro" id="IPR002034">
    <property type="entry name" value="AIPM/Hcit_synth_CS"/>
</dbReference>
<dbReference type="GO" id="GO:0009097">
    <property type="term" value="P:isoleucine biosynthetic process"/>
    <property type="evidence" value="ECO:0007669"/>
    <property type="project" value="UniProtKB-UniRule"/>
</dbReference>
<dbReference type="AlphaFoldDB" id="A0A388TBB5"/>
<dbReference type="InterPro" id="IPR013709">
    <property type="entry name" value="2-isopropylmalate_synth_dimer"/>
</dbReference>
<dbReference type="EMBL" id="BGZN01000028">
    <property type="protein sequence ID" value="GBR74069.1"/>
    <property type="molecule type" value="Genomic_DNA"/>
</dbReference>
<dbReference type="Gene3D" id="1.10.238.260">
    <property type="match status" value="1"/>
</dbReference>
<dbReference type="Proteomes" id="UP000269352">
    <property type="component" value="Unassembled WGS sequence"/>
</dbReference>
<evidence type="ECO:0000256" key="5">
    <source>
        <dbReference type="ARBA" id="ARBA00022679"/>
    </source>
</evidence>
<proteinExistence type="inferred from homology"/>
<dbReference type="GO" id="GO:0009098">
    <property type="term" value="P:L-leucine biosynthetic process"/>
    <property type="evidence" value="ECO:0007669"/>
    <property type="project" value="InterPro"/>
</dbReference>
<keyword evidence="5 9" id="KW-0808">Transferase</keyword>
<dbReference type="SMART" id="SM00917">
    <property type="entry name" value="LeuA_dimer"/>
    <property type="match status" value="1"/>
</dbReference>
<evidence type="ECO:0000259" key="10">
    <source>
        <dbReference type="PROSITE" id="PS50991"/>
    </source>
</evidence>
<evidence type="ECO:0000256" key="2">
    <source>
        <dbReference type="ARBA" id="ARBA00006154"/>
    </source>
</evidence>
<protein>
    <recommendedName>
        <fullName evidence="8">Citramalate synthase</fullName>
        <ecNumber evidence="8">2.3.3.21</ecNumber>
    </recommendedName>
</protein>
<comment type="pathway">
    <text evidence="1">Amino-acid biosynthesis; L-isoleucine biosynthesis; 2-oxobutanoate from pyruvate: step 1/3.</text>
</comment>
<keyword evidence="4" id="KW-0412">Isoleucine biosynthesis</keyword>
<name>A0A388TBB5_TERA1</name>
<dbReference type="UniPathway" id="UPA00047">
    <property type="reaction ID" value="UER00066"/>
</dbReference>
<dbReference type="InterPro" id="IPR013785">
    <property type="entry name" value="Aldolase_TIM"/>
</dbReference>
<dbReference type="EC" id="2.3.3.21" evidence="8"/>
<dbReference type="PROSITE" id="PS50991">
    <property type="entry name" value="PYR_CT"/>
    <property type="match status" value="1"/>
</dbReference>
<gene>
    <name evidence="11" type="primary">cimA</name>
    <name evidence="11" type="ORF">NO1_1303</name>
</gene>
<evidence type="ECO:0000256" key="1">
    <source>
        <dbReference type="ARBA" id="ARBA00004743"/>
    </source>
</evidence>
<evidence type="ECO:0000256" key="7">
    <source>
        <dbReference type="ARBA" id="ARBA00048263"/>
    </source>
</evidence>
<keyword evidence="3" id="KW-0028">Amino-acid biosynthesis</keyword>
<dbReference type="PANTHER" id="PTHR43538">
    <property type="entry name" value="ALPHA-IPM SYNTHASE/HOMOCITRATE SYNTHASE"/>
    <property type="match status" value="1"/>
</dbReference>
<dbReference type="SUPFAM" id="SSF51569">
    <property type="entry name" value="Aldolase"/>
    <property type="match status" value="1"/>
</dbReference>
<evidence type="ECO:0000313" key="11">
    <source>
        <dbReference type="EMBL" id="GBR74069.1"/>
    </source>
</evidence>
<dbReference type="PANTHER" id="PTHR43538:SF1">
    <property type="entry name" value="(R)-CITRAMALATE SYNTHASE"/>
    <property type="match status" value="1"/>
</dbReference>
<dbReference type="SUPFAM" id="SSF110921">
    <property type="entry name" value="2-isopropylmalate synthase LeuA, allosteric (dimerisation) domain"/>
    <property type="match status" value="1"/>
</dbReference>
<dbReference type="InterPro" id="IPR036230">
    <property type="entry name" value="LeuA_allosteric_dom_sf"/>
</dbReference>
<dbReference type="GO" id="GO:0003852">
    <property type="term" value="F:2-isopropylmalate synthase activity"/>
    <property type="evidence" value="ECO:0007669"/>
    <property type="project" value="InterPro"/>
</dbReference>
<feature type="domain" description="Pyruvate carboxyltransferase" evidence="10">
    <location>
        <begin position="5"/>
        <end position="270"/>
    </location>
</feature>
<dbReference type="Pfam" id="PF08502">
    <property type="entry name" value="LeuA_dimer"/>
    <property type="match status" value="1"/>
</dbReference>
<accession>A0A388TBB5</accession>
<evidence type="ECO:0000256" key="3">
    <source>
        <dbReference type="ARBA" id="ARBA00022605"/>
    </source>
</evidence>
<organism evidence="11 12">
    <name type="scientific">Termititenax aidoneus</name>
    <dbReference type="NCBI Taxonomy" id="2218524"/>
    <lineage>
        <taxon>Bacteria</taxon>
        <taxon>Bacillati</taxon>
        <taxon>Candidatus Margulisiibacteriota</taxon>
        <taxon>Candidatus Termititenacia</taxon>
        <taxon>Candidatus Termititenacales</taxon>
        <taxon>Candidatus Termititenacaceae</taxon>
        <taxon>Candidatus Termititenax</taxon>
    </lineage>
</organism>
<comment type="caution">
    <text evidence="11">The sequence shown here is derived from an EMBL/GenBank/DDBJ whole genome shotgun (WGS) entry which is preliminary data.</text>
</comment>
<evidence type="ECO:0000256" key="8">
    <source>
        <dbReference type="NCBIfam" id="TIGR00977"/>
    </source>
</evidence>
<keyword evidence="6" id="KW-0100">Branched-chain amino acid biosynthesis</keyword>
<dbReference type="Gene3D" id="3.20.20.70">
    <property type="entry name" value="Aldolase class I"/>
    <property type="match status" value="1"/>
</dbReference>
<comment type="similarity">
    <text evidence="2 9">Belongs to the alpha-IPM synthase/homocitrate synthase family.</text>
</comment>
<dbReference type="Pfam" id="PF00682">
    <property type="entry name" value="HMGL-like"/>
    <property type="match status" value="1"/>
</dbReference>
<dbReference type="Pfam" id="PF22617">
    <property type="entry name" value="HCS_D2"/>
    <property type="match status" value="1"/>
</dbReference>
<sequence length="519" mass="56823">MSKTITILDSTLRDGEQGEGISFTAQDKLKITRLLDEFGLHYIEGGWPGSNPKTDEYFRLVKKEKFKTAKIVAFSSTCRAGRPAKDDPNLQNLLAAGTPVVTVFGKTWDLHVKDALKISLEENLKIIDDTIRFLKNHKKEVLFDAEHFFDAYKHNPEYALSALLTAQDAGADRIVLCDTNGGTLPAEIQEIVGAARAGLKTPLGIHTHNDAETAVANSLAAVAAGATQVQGTINGYGERCGNANLCALIPSLQLKMGRQVLPPKKLAKLAALSRRIAEIANLPLHNQAAYVGHSAFAHKAGVHVSAIQKNSATYEHVNPELVGNKQRVLISELSGASNLLYKAKTMRIALQKDDSQTKRLVQKIKALESAGYHFEEGEASLELLLQRMLGRCRPLFELISFHVTNEKFDEKELIVEATVKIKVKGREIHTVADGNGPVSALGRALRKALTADYPQVRNIALSDYKVRVLDGRSGTEAKVRVIIESRDSRKTWGTVGVSTDIIEASWHALVDSIEYGLLK</sequence>